<dbReference type="EMBL" id="SSOB01000027">
    <property type="protein sequence ID" value="THF76112.1"/>
    <property type="molecule type" value="Genomic_DNA"/>
</dbReference>
<dbReference type="UniPathway" id="UPA00344"/>
<dbReference type="PANTHER" id="PTHR10192:SF5">
    <property type="entry name" value="GEPHYRIN"/>
    <property type="match status" value="1"/>
</dbReference>
<evidence type="ECO:0000259" key="14">
    <source>
        <dbReference type="SMART" id="SM00852"/>
    </source>
</evidence>
<feature type="domain" description="MoaB/Mog" evidence="14">
    <location>
        <begin position="198"/>
        <end position="337"/>
    </location>
</feature>
<evidence type="ECO:0000256" key="11">
    <source>
        <dbReference type="ARBA" id="ARBA00023150"/>
    </source>
</evidence>
<reference evidence="15 16" key="1">
    <citation type="submission" date="2019-04" db="EMBL/GenBank/DDBJ databases">
        <title>Cohnella sp. nov. isolated from preserved vegetables.</title>
        <authorList>
            <person name="Lin S.-Y."/>
            <person name="Hung M.-H."/>
            <person name="Young C.-C."/>
        </authorList>
    </citation>
    <scope>NUCLEOTIDE SEQUENCE [LARGE SCALE GENOMIC DNA]</scope>
    <source>
        <strain evidence="15 16">CC-MHH1044</strain>
    </source>
</reference>
<dbReference type="OrthoDB" id="9804758at2"/>
<dbReference type="InterPro" id="IPR036688">
    <property type="entry name" value="MoeA_C_domain_IV_sf"/>
</dbReference>
<evidence type="ECO:0000256" key="12">
    <source>
        <dbReference type="ARBA" id="ARBA00047317"/>
    </source>
</evidence>
<keyword evidence="7 13" id="KW-0500">Molybdenum</keyword>
<evidence type="ECO:0000313" key="16">
    <source>
        <dbReference type="Proteomes" id="UP000310636"/>
    </source>
</evidence>
<dbReference type="SUPFAM" id="SSF63882">
    <property type="entry name" value="MoeA N-terminal region -like"/>
    <property type="match status" value="1"/>
</dbReference>
<dbReference type="FunFam" id="3.40.980.10:FF:000004">
    <property type="entry name" value="Molybdopterin molybdenumtransferase"/>
    <property type="match status" value="1"/>
</dbReference>
<comment type="function">
    <text evidence="2 13">Catalyzes the insertion of molybdate into adenylated molybdopterin with the concomitant release of AMP.</text>
</comment>
<keyword evidence="8 13" id="KW-0808">Transferase</keyword>
<dbReference type="PANTHER" id="PTHR10192">
    <property type="entry name" value="MOLYBDOPTERIN BIOSYNTHESIS PROTEIN"/>
    <property type="match status" value="1"/>
</dbReference>
<dbReference type="Gene3D" id="3.90.105.10">
    <property type="entry name" value="Molybdopterin biosynthesis moea protein, domain 2"/>
    <property type="match status" value="1"/>
</dbReference>
<dbReference type="EC" id="2.10.1.1" evidence="5 13"/>
<dbReference type="SMART" id="SM00852">
    <property type="entry name" value="MoCF_biosynth"/>
    <property type="match status" value="1"/>
</dbReference>
<evidence type="ECO:0000256" key="7">
    <source>
        <dbReference type="ARBA" id="ARBA00022505"/>
    </source>
</evidence>
<comment type="similarity">
    <text evidence="4 13">Belongs to the MoeA family.</text>
</comment>
<evidence type="ECO:0000256" key="13">
    <source>
        <dbReference type="RuleBase" id="RU365090"/>
    </source>
</evidence>
<organism evidence="15 16">
    <name type="scientific">Cohnella fermenti</name>
    <dbReference type="NCBI Taxonomy" id="2565925"/>
    <lineage>
        <taxon>Bacteria</taxon>
        <taxon>Bacillati</taxon>
        <taxon>Bacillota</taxon>
        <taxon>Bacilli</taxon>
        <taxon>Bacillales</taxon>
        <taxon>Paenibacillaceae</taxon>
        <taxon>Cohnella</taxon>
    </lineage>
</organism>
<comment type="caution">
    <text evidence="15">The sequence shown here is derived from an EMBL/GenBank/DDBJ whole genome shotgun (WGS) entry which is preliminary data.</text>
</comment>
<keyword evidence="10 13" id="KW-0460">Magnesium</keyword>
<keyword evidence="11 13" id="KW-0501">Molybdenum cofactor biosynthesis</keyword>
<dbReference type="Pfam" id="PF03453">
    <property type="entry name" value="MoeA_N"/>
    <property type="match status" value="1"/>
</dbReference>
<evidence type="ECO:0000256" key="8">
    <source>
        <dbReference type="ARBA" id="ARBA00022679"/>
    </source>
</evidence>
<evidence type="ECO:0000256" key="10">
    <source>
        <dbReference type="ARBA" id="ARBA00022842"/>
    </source>
</evidence>
<dbReference type="GO" id="GO:0046872">
    <property type="term" value="F:metal ion binding"/>
    <property type="evidence" value="ECO:0007669"/>
    <property type="project" value="UniProtKB-UniRule"/>
</dbReference>
<comment type="catalytic activity">
    <reaction evidence="12">
        <text>adenylyl-molybdopterin + molybdate = Mo-molybdopterin + AMP + H(+)</text>
        <dbReference type="Rhea" id="RHEA:35047"/>
        <dbReference type="ChEBI" id="CHEBI:15378"/>
        <dbReference type="ChEBI" id="CHEBI:36264"/>
        <dbReference type="ChEBI" id="CHEBI:62727"/>
        <dbReference type="ChEBI" id="CHEBI:71302"/>
        <dbReference type="ChEBI" id="CHEBI:456215"/>
        <dbReference type="EC" id="2.10.1.1"/>
    </reaction>
</comment>
<dbReference type="SUPFAM" id="SSF53218">
    <property type="entry name" value="Molybdenum cofactor biosynthesis proteins"/>
    <property type="match status" value="1"/>
</dbReference>
<protein>
    <recommendedName>
        <fullName evidence="6 13">Molybdopterin molybdenumtransferase</fullName>
        <ecNumber evidence="5 13">2.10.1.1</ecNumber>
    </recommendedName>
</protein>
<dbReference type="InterPro" id="IPR036135">
    <property type="entry name" value="MoeA_linker/N_sf"/>
</dbReference>
<dbReference type="SUPFAM" id="SSF63867">
    <property type="entry name" value="MoeA C-terminal domain-like"/>
    <property type="match status" value="1"/>
</dbReference>
<keyword evidence="9 13" id="KW-0479">Metal-binding</keyword>
<keyword evidence="16" id="KW-1185">Reference proteome</keyword>
<dbReference type="GO" id="GO:0061599">
    <property type="term" value="F:molybdopterin molybdotransferase activity"/>
    <property type="evidence" value="ECO:0007669"/>
    <property type="project" value="UniProtKB-UniRule"/>
</dbReference>
<name>A0A4S4BPW3_9BACL</name>
<evidence type="ECO:0000256" key="5">
    <source>
        <dbReference type="ARBA" id="ARBA00013269"/>
    </source>
</evidence>
<dbReference type="Gene3D" id="2.40.340.10">
    <property type="entry name" value="MoeA, C-terminal, domain IV"/>
    <property type="match status" value="1"/>
</dbReference>
<dbReference type="Pfam" id="PF03454">
    <property type="entry name" value="MoeA_C"/>
    <property type="match status" value="1"/>
</dbReference>
<dbReference type="CDD" id="cd00887">
    <property type="entry name" value="MoeA"/>
    <property type="match status" value="1"/>
</dbReference>
<dbReference type="AlphaFoldDB" id="A0A4S4BPW3"/>
<evidence type="ECO:0000256" key="9">
    <source>
        <dbReference type="ARBA" id="ARBA00022723"/>
    </source>
</evidence>
<evidence type="ECO:0000256" key="6">
    <source>
        <dbReference type="ARBA" id="ARBA00021108"/>
    </source>
</evidence>
<dbReference type="InterPro" id="IPR036425">
    <property type="entry name" value="MoaB/Mog-like_dom_sf"/>
</dbReference>
<dbReference type="InterPro" id="IPR038987">
    <property type="entry name" value="MoeA-like"/>
</dbReference>
<sequence length="427" mass="45795">MRQNGTINDKWNRRTLTPAEATDRLLACVRPRTGFEEVPLAEAIGRRLAVDATTKEPIPHFRRAGMDGYAVRLEDVAAASSEEPCELEIVEHIPCGAVPLRKLERGQAARIMTGGMVPEGADAVVMQEMAEAACGHGREYVRIRKADPRGTHLTPIGEEAAEGTILLRAGQLIGAGEMADLATLGSSRVKVFRKPRVAILSTGTELLDVAAPLEPGKVRNSNAYMLAALIASAGGEAVPAGTVPDDCDRAERLLGELLASDADAVVATGGVSVGDYDIMADYFLRWEGTTLFNKVAMRPGSPTTAGVWKEKLLFGLSGNPSACFVGFELFVRPALLAMQRSYAAADWEFAAYLAEDYLKVNAYARYVRGRAELREGRVEARPIGLDQSSAVLSIKDANCLIVIPPTKSGIRRGELVKAIRLGGVIVP</sequence>
<evidence type="ECO:0000256" key="2">
    <source>
        <dbReference type="ARBA" id="ARBA00002901"/>
    </source>
</evidence>
<dbReference type="InterPro" id="IPR005110">
    <property type="entry name" value="MoeA_linker/N"/>
</dbReference>
<dbReference type="Proteomes" id="UP000310636">
    <property type="component" value="Unassembled WGS sequence"/>
</dbReference>
<dbReference type="InterPro" id="IPR001453">
    <property type="entry name" value="MoaB/Mog_dom"/>
</dbReference>
<dbReference type="Pfam" id="PF00994">
    <property type="entry name" value="MoCF_biosynth"/>
    <property type="match status" value="1"/>
</dbReference>
<dbReference type="GO" id="GO:0006777">
    <property type="term" value="P:Mo-molybdopterin cofactor biosynthetic process"/>
    <property type="evidence" value="ECO:0007669"/>
    <property type="project" value="UniProtKB-UniRule"/>
</dbReference>
<dbReference type="NCBIfam" id="NF045515">
    <property type="entry name" value="Glp_gephyrin"/>
    <property type="match status" value="1"/>
</dbReference>
<evidence type="ECO:0000313" key="15">
    <source>
        <dbReference type="EMBL" id="THF76112.1"/>
    </source>
</evidence>
<evidence type="ECO:0000256" key="4">
    <source>
        <dbReference type="ARBA" id="ARBA00010763"/>
    </source>
</evidence>
<accession>A0A4S4BPW3</accession>
<dbReference type="GO" id="GO:0005829">
    <property type="term" value="C:cytosol"/>
    <property type="evidence" value="ECO:0007669"/>
    <property type="project" value="TreeGrafter"/>
</dbReference>
<comment type="pathway">
    <text evidence="3 13">Cofactor biosynthesis; molybdopterin biosynthesis.</text>
</comment>
<gene>
    <name evidence="15" type="ORF">E6C55_20040</name>
</gene>
<dbReference type="NCBIfam" id="TIGR00177">
    <property type="entry name" value="molyb_syn"/>
    <property type="match status" value="1"/>
</dbReference>
<comment type="cofactor">
    <cofactor evidence="1 13">
        <name>Mg(2+)</name>
        <dbReference type="ChEBI" id="CHEBI:18420"/>
    </cofactor>
</comment>
<proteinExistence type="inferred from homology"/>
<dbReference type="Gene3D" id="2.170.190.11">
    <property type="entry name" value="Molybdopterin biosynthesis moea protein, domain 3"/>
    <property type="match status" value="1"/>
</dbReference>
<evidence type="ECO:0000256" key="3">
    <source>
        <dbReference type="ARBA" id="ARBA00005046"/>
    </source>
</evidence>
<dbReference type="InterPro" id="IPR005111">
    <property type="entry name" value="MoeA_C_domain_IV"/>
</dbReference>
<evidence type="ECO:0000256" key="1">
    <source>
        <dbReference type="ARBA" id="ARBA00001946"/>
    </source>
</evidence>
<dbReference type="Gene3D" id="3.40.980.10">
    <property type="entry name" value="MoaB/Mog-like domain"/>
    <property type="match status" value="1"/>
</dbReference>